<dbReference type="Pfam" id="PF01757">
    <property type="entry name" value="Acyl_transf_3"/>
    <property type="match status" value="1"/>
</dbReference>
<feature type="transmembrane region" description="Helical" evidence="1">
    <location>
        <begin position="99"/>
        <end position="120"/>
    </location>
</feature>
<evidence type="ECO:0000259" key="2">
    <source>
        <dbReference type="Pfam" id="PF01757"/>
    </source>
</evidence>
<comment type="caution">
    <text evidence="3">The sequence shown here is derived from an EMBL/GenBank/DDBJ whole genome shotgun (WGS) entry which is preliminary data.</text>
</comment>
<name>A0ABR5CPQ6_9HYPH</name>
<gene>
    <name evidence="3" type="ORF">RS75_15495</name>
</gene>
<dbReference type="PANTHER" id="PTHR23028">
    <property type="entry name" value="ACETYLTRANSFERASE"/>
    <property type="match status" value="1"/>
</dbReference>
<feature type="transmembrane region" description="Helical" evidence="1">
    <location>
        <begin position="7"/>
        <end position="24"/>
    </location>
</feature>
<dbReference type="PANTHER" id="PTHR23028:SF131">
    <property type="entry name" value="BLR2367 PROTEIN"/>
    <property type="match status" value="1"/>
</dbReference>
<feature type="transmembrane region" description="Helical" evidence="1">
    <location>
        <begin position="257"/>
        <end position="276"/>
    </location>
</feature>
<keyword evidence="1" id="KW-1133">Transmembrane helix</keyword>
<dbReference type="InterPro" id="IPR002656">
    <property type="entry name" value="Acyl_transf_3_dom"/>
</dbReference>
<evidence type="ECO:0000313" key="4">
    <source>
        <dbReference type="Proteomes" id="UP000052068"/>
    </source>
</evidence>
<feature type="transmembrane region" description="Helical" evidence="1">
    <location>
        <begin position="217"/>
        <end position="237"/>
    </location>
</feature>
<keyword evidence="1" id="KW-0472">Membrane</keyword>
<proteinExistence type="predicted"/>
<dbReference type="EMBL" id="JWJH01000014">
    <property type="protein sequence ID" value="KJF66814.1"/>
    <property type="molecule type" value="Genomic_DNA"/>
</dbReference>
<organism evidence="3 4">
    <name type="scientific">Rhizobium nepotum 39/7</name>
    <dbReference type="NCBI Taxonomy" id="1368418"/>
    <lineage>
        <taxon>Bacteria</taxon>
        <taxon>Pseudomonadati</taxon>
        <taxon>Pseudomonadota</taxon>
        <taxon>Alphaproteobacteria</taxon>
        <taxon>Hyphomicrobiales</taxon>
        <taxon>Rhizobiaceae</taxon>
        <taxon>Rhizobium/Agrobacterium group</taxon>
        <taxon>Rhizobium</taxon>
    </lineage>
</organism>
<feature type="domain" description="Acyltransferase 3" evidence="2">
    <location>
        <begin position="5"/>
        <end position="295"/>
    </location>
</feature>
<reference evidence="3 4" key="1">
    <citation type="submission" date="2015-03" db="EMBL/GenBank/DDBJ databases">
        <title>Draft Genome Sequences of Agrobacterium nepotum Strain 39/7T (= CFBP 7436T = LMG 26435T) and Agrobacterium sp. Strain KFB 330 (= CFBP 8308 = LMG 28674).</title>
        <authorList>
            <person name="Kuzmanovic N."/>
            <person name="Pulawska J."/>
            <person name="Obradovic A."/>
        </authorList>
    </citation>
    <scope>NUCLEOTIDE SEQUENCE [LARGE SCALE GENOMIC DNA]</scope>
    <source>
        <strain evidence="3 4">39/7</strain>
    </source>
</reference>
<feature type="transmembrane region" description="Helical" evidence="1">
    <location>
        <begin position="282"/>
        <end position="301"/>
    </location>
</feature>
<evidence type="ECO:0000313" key="3">
    <source>
        <dbReference type="EMBL" id="KJF66814.1"/>
    </source>
</evidence>
<evidence type="ECO:0000256" key="1">
    <source>
        <dbReference type="SAM" id="Phobius"/>
    </source>
</evidence>
<accession>A0ABR5CPQ6</accession>
<dbReference type="RefSeq" id="WP_045021934.1">
    <property type="nucleotide sequence ID" value="NZ_JWJH01000014.1"/>
</dbReference>
<feature type="transmembrane region" description="Helical" evidence="1">
    <location>
        <begin position="30"/>
        <end position="49"/>
    </location>
</feature>
<protein>
    <submittedName>
        <fullName evidence="3">Acetyltransferase</fullName>
    </submittedName>
</protein>
<sequence length="327" mass="35036">MQKVHSIQFLRALAALSVLFFHIVGPSFTIGAAGVDVFFIISGLIMGMVADKAPPGQFLYHRLLRIAPLYWAVTLVMCLGAMAGVFSTFSFTIEQLWKSLLFIPYANEAGEVAPLVIVGWTLNMEMLFYLVFTVGLAVRAPIVVTVAVLSVMALSGQVVDWQSPLMQIWTSPLLLEFLAGLLLSRFVSVGFRHGAAALGVALAGFALAAVIGEQFGLLRILNWGIPAFLLVAGCLWIEKAGAWPVRLLKPFEIVGDASYALYLLHGLVISIVHKIIQPGLMAGAVIVIVALVVSIGAHLLFEKPLVKLFRKLGQAGGGGARSSRVAG</sequence>
<feature type="transmembrane region" description="Helical" evidence="1">
    <location>
        <begin position="69"/>
        <end position="93"/>
    </location>
</feature>
<feature type="transmembrane region" description="Helical" evidence="1">
    <location>
        <begin position="127"/>
        <end position="154"/>
    </location>
</feature>
<dbReference type="InterPro" id="IPR050879">
    <property type="entry name" value="Acyltransferase_3"/>
</dbReference>
<feature type="transmembrane region" description="Helical" evidence="1">
    <location>
        <begin position="166"/>
        <end position="187"/>
    </location>
</feature>
<feature type="transmembrane region" description="Helical" evidence="1">
    <location>
        <begin position="194"/>
        <end position="211"/>
    </location>
</feature>
<keyword evidence="1" id="KW-0812">Transmembrane</keyword>
<keyword evidence="4" id="KW-1185">Reference proteome</keyword>
<dbReference type="Proteomes" id="UP000052068">
    <property type="component" value="Unassembled WGS sequence"/>
</dbReference>